<keyword evidence="2" id="KW-1133">Transmembrane helix</keyword>
<evidence type="ECO:0000259" key="3">
    <source>
        <dbReference type="Pfam" id="PF01478"/>
    </source>
</evidence>
<dbReference type="EMBL" id="JARWAN010000017">
    <property type="protein sequence ID" value="MDR5899527.1"/>
    <property type="molecule type" value="Genomic_DNA"/>
</dbReference>
<evidence type="ECO:0000256" key="2">
    <source>
        <dbReference type="SAM" id="Phobius"/>
    </source>
</evidence>
<dbReference type="GO" id="GO:0004190">
    <property type="term" value="F:aspartic-type endopeptidase activity"/>
    <property type="evidence" value="ECO:0007669"/>
    <property type="project" value="UniProtKB-EC"/>
</dbReference>
<gene>
    <name evidence="4" type="ORF">QC823_11085</name>
</gene>
<reference evidence="4 5" key="1">
    <citation type="submission" date="2023-04" db="EMBL/GenBank/DDBJ databases">
        <title>A long-awaited taxogenomic arrangement of the family Halomonadaceae.</title>
        <authorList>
            <person name="De La Haba R."/>
            <person name="Chuvochina M."/>
            <person name="Wittouck S."/>
            <person name="Arahal D.R."/>
            <person name="Sanchez-Porro C."/>
            <person name="Hugenholtz P."/>
            <person name="Ventosa A."/>
        </authorList>
    </citation>
    <scope>NUCLEOTIDE SEQUENCE [LARGE SCALE GENOMIC DNA]</scope>
    <source>
        <strain evidence="4 5">DSM 21020</strain>
    </source>
</reference>
<dbReference type="Gene3D" id="1.20.120.1220">
    <property type="match status" value="1"/>
</dbReference>
<comment type="similarity">
    <text evidence="1">Belongs to the peptidase A24 family.</text>
</comment>
<evidence type="ECO:0000313" key="5">
    <source>
        <dbReference type="Proteomes" id="UP001254564"/>
    </source>
</evidence>
<keyword evidence="2" id="KW-0472">Membrane</keyword>
<dbReference type="EC" id="3.4.23.43" evidence="4"/>
<feature type="domain" description="Prepilin type IV endopeptidase peptidase" evidence="3">
    <location>
        <begin position="12"/>
        <end position="112"/>
    </location>
</feature>
<dbReference type="PANTHER" id="PTHR30487">
    <property type="entry name" value="TYPE 4 PREPILIN-LIKE PROTEINS LEADER PEPTIDE-PROCESSING ENZYME"/>
    <property type="match status" value="1"/>
</dbReference>
<organism evidence="4 5">
    <name type="scientific">Vreelandella vilamensis</name>
    <dbReference type="NCBI Taxonomy" id="531309"/>
    <lineage>
        <taxon>Bacteria</taxon>
        <taxon>Pseudomonadati</taxon>
        <taxon>Pseudomonadota</taxon>
        <taxon>Gammaproteobacteria</taxon>
        <taxon>Oceanospirillales</taxon>
        <taxon>Halomonadaceae</taxon>
        <taxon>Vreelandella</taxon>
    </lineage>
</organism>
<feature type="transmembrane region" description="Helical" evidence="2">
    <location>
        <begin position="84"/>
        <end position="117"/>
    </location>
</feature>
<name>A0ABU1H5E6_9GAMM</name>
<feature type="transmembrane region" description="Helical" evidence="2">
    <location>
        <begin position="54"/>
        <end position="72"/>
    </location>
</feature>
<dbReference type="PANTHER" id="PTHR30487:SF0">
    <property type="entry name" value="PREPILIN LEADER PEPTIDASE_N-METHYLTRANSFERASE-RELATED"/>
    <property type="match status" value="1"/>
</dbReference>
<proteinExistence type="inferred from homology"/>
<dbReference type="InterPro" id="IPR050882">
    <property type="entry name" value="Prepilin_peptidase/N-MTase"/>
</dbReference>
<dbReference type="RefSeq" id="WP_309656410.1">
    <property type="nucleotide sequence ID" value="NZ_JARWAN010000017.1"/>
</dbReference>
<evidence type="ECO:0000256" key="1">
    <source>
        <dbReference type="ARBA" id="ARBA00005801"/>
    </source>
</evidence>
<evidence type="ECO:0000313" key="4">
    <source>
        <dbReference type="EMBL" id="MDR5899527.1"/>
    </source>
</evidence>
<sequence>MPFDSLLMMSAIMLLIVLAMILDFRQRRIPNALVLAGAATGLLLQGLLAGPSGVLAAITGLLVGLAILMPGYLMGFTGAGDAKLMAAIGTFLGPLGVLQAGLASIVVGGIIGMGFAASALFNSHTVSPWGRYGLMMKTLVVTGKPLYIAPQEGEVMGKKFPFAVSIAIGTTAWMIWQ</sequence>
<feature type="transmembrane region" description="Helical" evidence="2">
    <location>
        <begin position="6"/>
        <end position="24"/>
    </location>
</feature>
<keyword evidence="4" id="KW-0378">Hydrolase</keyword>
<dbReference type="Pfam" id="PF01478">
    <property type="entry name" value="Peptidase_A24"/>
    <property type="match status" value="1"/>
</dbReference>
<protein>
    <submittedName>
        <fullName evidence="4">Prepilin peptidase</fullName>
        <ecNumber evidence="4">3.4.23.43</ecNumber>
    </submittedName>
</protein>
<dbReference type="Proteomes" id="UP001254564">
    <property type="component" value="Unassembled WGS sequence"/>
</dbReference>
<comment type="caution">
    <text evidence="4">The sequence shown here is derived from an EMBL/GenBank/DDBJ whole genome shotgun (WGS) entry which is preliminary data.</text>
</comment>
<feature type="transmembrane region" description="Helical" evidence="2">
    <location>
        <begin position="31"/>
        <end position="48"/>
    </location>
</feature>
<accession>A0ABU1H5E6</accession>
<dbReference type="InterPro" id="IPR000045">
    <property type="entry name" value="Prepilin_IV_endopep_pep"/>
</dbReference>
<keyword evidence="2" id="KW-0812">Transmembrane</keyword>
<keyword evidence="5" id="KW-1185">Reference proteome</keyword>